<name>A0A482J6R6_9CAUD</name>
<dbReference type="GeneID" id="63743095"/>
<sequence length="112" mass="12718">MITVEPGRAKDPAHVKSIWIHRPDHLPQLVGVLVKRVGTGDERTGWTIELTPQLQDRLTDQQKLHLKHVTGRFPNRTEGEHGAAVVVGMLLSWWMANQLPRNTFDDLETAVR</sequence>
<reference evidence="1 2" key="1">
    <citation type="submission" date="2019-02" db="EMBL/GenBank/DDBJ databases">
        <authorList>
            <person name="Kanzanas C."/>
            <person name="Smith M.A."/>
            <person name="Zack K.M."/>
            <person name="Garlena R.A."/>
            <person name="Russell D.A."/>
            <person name="Pope W.H."/>
            <person name="Jacobs-Sera D."/>
            <person name="Hatfull G.F."/>
        </authorList>
    </citation>
    <scope>NUCLEOTIDE SEQUENCE [LARGE SCALE GENOMIC DNA]</scope>
</reference>
<organism evidence="1 2">
    <name type="scientific">Mycobacterium phage Typha</name>
    <dbReference type="NCBI Taxonomy" id="2517971"/>
    <lineage>
        <taxon>Viruses</taxon>
        <taxon>Duplodnaviria</taxon>
        <taxon>Heunggongvirae</taxon>
        <taxon>Uroviricota</taxon>
        <taxon>Caudoviricetes</taxon>
        <taxon>Typhavirus</taxon>
        <taxon>Typhavirus typha</taxon>
    </lineage>
</organism>
<keyword evidence="2" id="KW-1185">Reference proteome</keyword>
<dbReference type="RefSeq" id="YP_010049772.1">
    <property type="nucleotide sequence ID" value="NC_054393.1"/>
</dbReference>
<evidence type="ECO:0000313" key="2">
    <source>
        <dbReference type="Proteomes" id="UP000294565"/>
    </source>
</evidence>
<dbReference type="Proteomes" id="UP000294565">
    <property type="component" value="Segment"/>
</dbReference>
<accession>A0A482J6R6</accession>
<gene>
    <name evidence="1" type="primary">105</name>
    <name evidence="1" type="ORF">SEA_TYPHA_105</name>
</gene>
<proteinExistence type="predicted"/>
<dbReference type="KEGG" id="vg:63743095"/>
<protein>
    <submittedName>
        <fullName evidence="1">Uncharacterized protein</fullName>
    </submittedName>
</protein>
<dbReference type="EMBL" id="MK494099">
    <property type="protein sequence ID" value="QBP29760.1"/>
    <property type="molecule type" value="Genomic_DNA"/>
</dbReference>
<evidence type="ECO:0000313" key="1">
    <source>
        <dbReference type="EMBL" id="QBP29760.1"/>
    </source>
</evidence>